<dbReference type="EMBL" id="JASAOG010000042">
    <property type="protein sequence ID" value="KAK0059464.1"/>
    <property type="molecule type" value="Genomic_DNA"/>
</dbReference>
<accession>A0AAD8FDQ8</accession>
<dbReference type="Proteomes" id="UP001233172">
    <property type="component" value="Unassembled WGS sequence"/>
</dbReference>
<sequence>MSSRRFKLEYGNGEKYSGLDVDARFSPRCDRKPCTCRSRDLELAVYCHLLMSSLCLKPHRVQGRRIPDPSP</sequence>
<reference evidence="1" key="2">
    <citation type="submission" date="2023-04" db="EMBL/GenBank/DDBJ databases">
        <authorList>
            <person name="Bu L."/>
            <person name="Lu L."/>
            <person name="Laidemitt M.R."/>
            <person name="Zhang S.M."/>
            <person name="Mutuku M."/>
            <person name="Mkoji G."/>
            <person name="Steinauer M."/>
            <person name="Loker E.S."/>
        </authorList>
    </citation>
    <scope>NUCLEOTIDE SEQUENCE</scope>
    <source>
        <strain evidence="1">KasaAsao</strain>
        <tissue evidence="1">Whole Snail</tissue>
    </source>
</reference>
<protein>
    <submittedName>
        <fullName evidence="1">Uncharacterized protein</fullName>
    </submittedName>
</protein>
<gene>
    <name evidence="1" type="ORF">Bpfe_011233</name>
</gene>
<evidence type="ECO:0000313" key="1">
    <source>
        <dbReference type="EMBL" id="KAK0059464.1"/>
    </source>
</evidence>
<evidence type="ECO:0000313" key="2">
    <source>
        <dbReference type="Proteomes" id="UP001233172"/>
    </source>
</evidence>
<proteinExistence type="predicted"/>
<comment type="caution">
    <text evidence="1">The sequence shown here is derived from an EMBL/GenBank/DDBJ whole genome shotgun (WGS) entry which is preliminary data.</text>
</comment>
<name>A0AAD8FDQ8_BIOPF</name>
<dbReference type="AlphaFoldDB" id="A0AAD8FDQ8"/>
<keyword evidence="2" id="KW-1185">Reference proteome</keyword>
<reference evidence="1" key="1">
    <citation type="journal article" date="2023" name="PLoS Negl. Trop. Dis.">
        <title>A genome sequence for Biomphalaria pfeifferi, the major vector snail for the human-infecting parasite Schistosoma mansoni.</title>
        <authorList>
            <person name="Bu L."/>
            <person name="Lu L."/>
            <person name="Laidemitt M.R."/>
            <person name="Zhang S.M."/>
            <person name="Mutuku M."/>
            <person name="Mkoji G."/>
            <person name="Steinauer M."/>
            <person name="Loker E.S."/>
        </authorList>
    </citation>
    <scope>NUCLEOTIDE SEQUENCE</scope>
    <source>
        <strain evidence="1">KasaAsao</strain>
    </source>
</reference>
<organism evidence="1 2">
    <name type="scientific">Biomphalaria pfeifferi</name>
    <name type="common">Bloodfluke planorb</name>
    <name type="synonym">Freshwater snail</name>
    <dbReference type="NCBI Taxonomy" id="112525"/>
    <lineage>
        <taxon>Eukaryota</taxon>
        <taxon>Metazoa</taxon>
        <taxon>Spiralia</taxon>
        <taxon>Lophotrochozoa</taxon>
        <taxon>Mollusca</taxon>
        <taxon>Gastropoda</taxon>
        <taxon>Heterobranchia</taxon>
        <taxon>Euthyneura</taxon>
        <taxon>Panpulmonata</taxon>
        <taxon>Hygrophila</taxon>
        <taxon>Lymnaeoidea</taxon>
        <taxon>Planorbidae</taxon>
        <taxon>Biomphalaria</taxon>
    </lineage>
</organism>